<dbReference type="Pfam" id="PF10350">
    <property type="entry name" value="DUF2428"/>
    <property type="match status" value="1"/>
</dbReference>
<evidence type="ECO:0000259" key="4">
    <source>
        <dbReference type="Pfam" id="PF10350"/>
    </source>
</evidence>
<feature type="compositionally biased region" description="Basic and acidic residues" evidence="3">
    <location>
        <begin position="481"/>
        <end position="490"/>
    </location>
</feature>
<feature type="compositionally biased region" description="Polar residues" evidence="3">
    <location>
        <begin position="832"/>
        <end position="842"/>
    </location>
</feature>
<evidence type="ECO:0000256" key="1">
    <source>
        <dbReference type="ARBA" id="ARBA00010409"/>
    </source>
</evidence>
<dbReference type="PANTHER" id="PTHR14387:SF0">
    <property type="entry name" value="DUF2428 DOMAIN-CONTAINING PROTEIN"/>
    <property type="match status" value="1"/>
</dbReference>
<feature type="region of interest" description="Disordered" evidence="3">
    <location>
        <begin position="1995"/>
        <end position="2021"/>
    </location>
</feature>
<dbReference type="SUPFAM" id="SSF48371">
    <property type="entry name" value="ARM repeat"/>
    <property type="match status" value="1"/>
</dbReference>
<name>A0A2A9MLQ7_BESBE</name>
<feature type="region of interest" description="Disordered" evidence="3">
    <location>
        <begin position="908"/>
        <end position="931"/>
    </location>
</feature>
<proteinExistence type="inferred from homology"/>
<dbReference type="InterPro" id="IPR051954">
    <property type="entry name" value="tRNA_methyltransferase_THADA"/>
</dbReference>
<feature type="region of interest" description="Disordered" evidence="3">
    <location>
        <begin position="532"/>
        <end position="569"/>
    </location>
</feature>
<dbReference type="Proteomes" id="UP000224006">
    <property type="component" value="Chromosome III"/>
</dbReference>
<feature type="region of interest" description="Disordered" evidence="3">
    <location>
        <begin position="1172"/>
        <end position="1194"/>
    </location>
</feature>
<dbReference type="STRING" id="94643.A0A2A9MLQ7"/>
<feature type="region of interest" description="Disordered" evidence="3">
    <location>
        <begin position="481"/>
        <end position="511"/>
    </location>
</feature>
<dbReference type="OrthoDB" id="331037at2759"/>
<feature type="compositionally biased region" description="Basic and acidic residues" evidence="3">
    <location>
        <begin position="3180"/>
        <end position="3196"/>
    </location>
</feature>
<dbReference type="GeneID" id="40309739"/>
<dbReference type="GO" id="GO:0030488">
    <property type="term" value="P:tRNA methylation"/>
    <property type="evidence" value="ECO:0007669"/>
    <property type="project" value="TreeGrafter"/>
</dbReference>
<feature type="region of interest" description="Disordered" evidence="3">
    <location>
        <begin position="3409"/>
        <end position="3428"/>
    </location>
</feature>
<dbReference type="PANTHER" id="PTHR14387">
    <property type="entry name" value="THADA/DEATH RECEPTOR INTERACTING PROTEIN"/>
    <property type="match status" value="1"/>
</dbReference>
<evidence type="ECO:0000256" key="2">
    <source>
        <dbReference type="SAM" id="Coils"/>
    </source>
</evidence>
<protein>
    <recommendedName>
        <fullName evidence="4">DUF2428 domain-containing protein</fullName>
    </recommendedName>
</protein>
<feature type="region of interest" description="Disordered" evidence="3">
    <location>
        <begin position="819"/>
        <end position="846"/>
    </location>
</feature>
<evidence type="ECO:0000256" key="3">
    <source>
        <dbReference type="SAM" id="MobiDB-lite"/>
    </source>
</evidence>
<dbReference type="KEGG" id="bbes:BESB_048090"/>
<feature type="region of interest" description="Disordered" evidence="3">
    <location>
        <begin position="3066"/>
        <end position="3088"/>
    </location>
</feature>
<comment type="similarity">
    <text evidence="1">Belongs to the THADA family.</text>
</comment>
<feature type="coiled-coil region" evidence="2">
    <location>
        <begin position="1660"/>
        <end position="1687"/>
    </location>
</feature>
<feature type="compositionally biased region" description="Low complexity" evidence="3">
    <location>
        <begin position="908"/>
        <end position="921"/>
    </location>
</feature>
<dbReference type="EMBL" id="NWUJ01000003">
    <property type="protein sequence ID" value="PFH36617.1"/>
    <property type="molecule type" value="Genomic_DNA"/>
</dbReference>
<evidence type="ECO:0000313" key="6">
    <source>
        <dbReference type="Proteomes" id="UP000224006"/>
    </source>
</evidence>
<feature type="compositionally biased region" description="Low complexity" evidence="3">
    <location>
        <begin position="557"/>
        <end position="569"/>
    </location>
</feature>
<dbReference type="InterPro" id="IPR019442">
    <property type="entry name" value="THADA/TRM732_DUF2428"/>
</dbReference>
<reference evidence="5 6" key="1">
    <citation type="submission" date="2017-09" db="EMBL/GenBank/DDBJ databases">
        <title>Genome sequencing of Besnoitia besnoiti strain Bb-Ger1.</title>
        <authorList>
            <person name="Schares G."/>
            <person name="Venepally P."/>
            <person name="Lorenzi H.A."/>
        </authorList>
    </citation>
    <scope>NUCLEOTIDE SEQUENCE [LARGE SCALE GENOMIC DNA]</scope>
    <source>
        <strain evidence="5 6">Bb-Ger1</strain>
    </source>
</reference>
<feature type="compositionally biased region" description="Basic and acidic residues" evidence="3">
    <location>
        <begin position="542"/>
        <end position="552"/>
    </location>
</feature>
<dbReference type="InterPro" id="IPR016024">
    <property type="entry name" value="ARM-type_fold"/>
</dbReference>
<keyword evidence="2" id="KW-0175">Coiled coil</keyword>
<sequence>MAGPLNGELKTDTLLNPQNGPASHASLPPSASSRRVLALLREECARLGSEAPSPRRIDRENCSYETVARLWAIFVEDSKTLEGQGTTLKQLANFLFQRTKRIHETGKGASGTTLGCTSEPTIDVLHELTRPLVEALMDILLQLRSRGTLSAVSSLQQLERCFAALLKADGGSGDRPHSVVRGNDDGRVPKPEGLPGGIENYQASERQGEATCQVLSSGKRAGDVILERLMLWAQERSALLRRLRAELNKETRQAEDLAAVPPAEQSESTTEVVVEPLHAAALRVSATLESPTLSALYRDLWGQTRTAGADAPLSDASITFLLLLTGLQQLENGCMLPFAESTGDDRNAVFLSVLQALSSLCTACWRQLLEDFALQRLINATSMENRRPDSGCRFSSSSRASEISDDALMAQLLGPALDPGFLVRFLQQQKQLEVLTAAAAIKVRLAALAGLHRDSGGLLDACRMVQQFLTPVRAAALDEAGVRQRKEAPHTHGAAGTQASSTERRARAAGQLSPRGGLALLRSLLLLLSSNDEGARTPDAPSHQHEIQEKGTAKVSGQTTTAGRQGRGAPLNTKTRVLAEITRHLIIFTRTHDVHVKRDALLLLKQLVEVAPPSLLLQSSLGNSAALHGTCDGVCISNGITARSSAVALASMEATSSVDALASGVSASGESPSLVDTLIEVSLSHWQHPQRSVSQVARSLWEALGRVTLPPPTGGREGRPSTARTATCGEGIEHVGMCCLPHQLSLAVLELPAMHRKAQNLALLSLLPTVGVEWLLHQRPRLVEQLLVEIGDSFYTGASAVKLLEGILRQLLSRPIPLGQTPEGVQPGEHASGSSHRNTSRVTARKAQIKTPVALRQIFYPVLTDALLGLPFGCTATLGSWQADANSGGVTCPAFAASLLPLFESPLSSVSSVRSPTGSPPATLASQRRLSPDASQRVAATVMPLLRSLDPQGLASVLQLIHWAGCRFGPASADKSTLLAGIPGAHRISQGSCRQEGLREVDTEQGLRYSETGDCGDQLPSDTDRMPWSVGEAVLLNVARQAGVAEWSVCCGNASVASNGARVPSQSGAFCLRVSGVDTDENPVVVDIPQGRLQHGLQSGDDEVRMALLKVVALSRLSSVPPALVELELLSQAVENGSSRQAAGSTKAAFADAFKRLLQRARDAYRKQLMQQTPESIRSLLTPSSPSTRLPAGQRENTCNACAAPVPKGGLDVVAEVNSFRDFLLFLQRLHRSALLQCLPCMHPDRQNAGTTLLLFLYELWGSQPPTALRKGSSCANAALAAARVVLTDEALAKLTEGGCAVAEALGFYAASVQAQLVGMLASRWPKQSDAALRILKLFPRHQLEWGLSALCLSPQKDATGKGSGCNPPALQPKTEAGSLSQQPVWSLKRAYADVLVLIHSIRESDYAAGASQLELALSTAFVAPLKRMIAARGHAVTDPIRGMGDSNAAAKRSRMRQDECVSTAPVDCLPGTTLTASFSDVRETPEELANSADILIDILDRSLVQHGEGQTSSCSVLPGSVEIGPLRIACDGEPHLQKLFRLLNVFLQASQQRLDALEGHARLSAKTPNACIHGLLVVLSKLLRELPPLGVLIRAYSEYSTGTARAGRFRGDSGAGSDSGSQVWVPWRRLVLCLVRMLMDVCSSMFCVIAEGADSVMLNAVWQQQNDQQEAQHDEKQSQKKNFNVDCRGHPLLPRRDVADIEMADGEREDEEETEETLLAVRGWVTVKAASSCLSALLDWIPLEQAVEKPIEMRVGDRTRATKELEKQLIKSSTIITVGEMNAIGRRLLHFLLSCRHLGAMNSLFDSLAGLSRKLLCSPEQAMQGLPRTWIDNLLLLLLPPALAAASSRTSSMFESEAVSTTVADPSQFSASERDDVCAASLPPPLRKSASLGLAFVAVLAGEAASADTTMRGGDRCPLLQRAMSILVPLAEGRYDSMFPVLEEAYAHRAHCLNVIRAVIRSGSLSTSIACVSLIPSKEAVTALGIRQAAGAAPSRDNRLSTDAGQSAGAHGPPSKADDNGVAAEVLDANATSNIIGNGVPLAALALAAAVRSSNSTSYFPLRNAATLLLVAAVKRMAGKDNDSLHVATFPLYSFCSGAQQRSSANPSLAEAPIDLPFLQSADVLPILLRTLETSSRSANPWAFYSEDEGQAANMPQFRDDRGQASGQDTGNYRFKEPEQLKVTRNEYDQGALVAVLLLVSRLDFASVASEGPRLAMLLASESCGAQQEDDDADEVSCHKMDTRPSAACPPAPSSPRWLLRLMVALRTHLTGPNFHTRLLAARALANYATQEARLQGPECLLHGLEAAVVSAANARANSNTSNGLLLLVLELLQRPEVCDWLEQVAYKPAVACQHLASTQDAAALLSDGVGTGFERSAETVLRSAARSGISGFVSQFSRCILYVCSVAPAPVNRLLGLQAMQTLAKHLVSIRRSGGEARRAACASGRQAQGATCVNDADNQVEGSLCRGGVEGDCCSTSSEENDDILEATKTVVACACRHLPSCFSEVARHFNLPSLSNLSLELLLSTDENPPCSTSENACSLGSRHPCALCLVGGIHLPCSPAGVTDSSSRSPTSLGPRLGLAAPLHTVAVCALMDAVMLTPGPASPGARLAAVAALLHLVHGVQLHPQVLEEAFKCCRKRLKKGRVFEPPHCATGGKASVGAAAELRLGVRLLWKTVASALCSISEAPEHIEDTGCRAPASQAYVEEAKRKGSKGASTVLTNSEHAEEHTCPFAHSKVKTGFSSVLRAEALRLVAHLAQMLIHDSQNGGGNATRAGAVGSEGGGLAAVSPPAACVAKAARGLVRTYPCSTPVRKSFMLFGAAFLTSNCRRKGSDEGQEGELEADKETTELAQAWTACLAECSCPEAEVSLRRAAVQVIGFATPSLMRFCQRGTDVCAVRDAPEHTIGYPASSRSLSLVGLPVPSPRGSPFYCCEDAVQVWKAMITLLQDGEPVVRGEAIRVCTDMCSSLANSLLAVPGENGRRIAPTAEASRVVPVLQLALCSQTPTRGVDSSVLLQILLDVATELFPPQVAADLLWAYTEASAPAIRDFCAEKLCLHLAPRSGTGAGPDQQPGQDNVGGNPDVRPLFDEEQANLYTEDILLGQAAARNLLRLLGSPSALAHCCDSGTVRGCEENSAVTFGLSRSACEAAGGKGSVLFLLRCLARRASATETAGPAEGDRTQRNGESISRRVVEQASGSSFGDADTRLRDAMFLWDKVTKVSGEVEDVCICLEEVTVERLVWGDAAVTLGTGEARRPHRAAQDQHVEDAMQTTYDAKHEATTRVLHASRTSLVGENEFGSPSLGNPHFTQHALFQPVYGALLKASILLLLLSDSSLKGISPAAQPASAHESRLRDLRNLCEWIRCLHEKLEQTVKGGSAAHWVLLSITRHLLAAVGAGQWGLPRQSAGYHAKPAGPGDEGDSDGQRRIAEDKESAQIPVSDAAEAALDEAIDPQAREATARLVNAVLFILPGGAYGGR</sequence>
<feature type="domain" description="DUF2428" evidence="4">
    <location>
        <begin position="1636"/>
        <end position="1837"/>
    </location>
</feature>
<accession>A0A2A9MLQ7</accession>
<feature type="coiled-coil region" evidence="2">
    <location>
        <begin position="233"/>
        <end position="260"/>
    </location>
</feature>
<feature type="region of interest" description="Disordered" evidence="3">
    <location>
        <begin position="1"/>
        <end position="30"/>
    </location>
</feature>
<feature type="compositionally biased region" description="Low complexity" evidence="3">
    <location>
        <begin position="21"/>
        <end position="30"/>
    </location>
</feature>
<comment type="caution">
    <text evidence="5">The sequence shown here is derived from an EMBL/GenBank/DDBJ whole genome shotgun (WGS) entry which is preliminary data.</text>
</comment>
<gene>
    <name evidence="5" type="ORF">BESB_048090</name>
</gene>
<feature type="compositionally biased region" description="Low complexity" evidence="3">
    <location>
        <begin position="1178"/>
        <end position="1191"/>
    </location>
</feature>
<dbReference type="RefSeq" id="XP_029220626.1">
    <property type="nucleotide sequence ID" value="XM_029363260.1"/>
</dbReference>
<feature type="region of interest" description="Disordered" evidence="3">
    <location>
        <begin position="3173"/>
        <end position="3198"/>
    </location>
</feature>
<feature type="compositionally biased region" description="Basic and acidic residues" evidence="3">
    <location>
        <begin position="173"/>
        <end position="190"/>
    </location>
</feature>
<dbReference type="GO" id="GO:0005829">
    <property type="term" value="C:cytosol"/>
    <property type="evidence" value="ECO:0007669"/>
    <property type="project" value="TreeGrafter"/>
</dbReference>
<dbReference type="VEuPathDB" id="ToxoDB:BESB_048090"/>
<feature type="region of interest" description="Disordered" evidence="3">
    <location>
        <begin position="173"/>
        <end position="198"/>
    </location>
</feature>
<evidence type="ECO:0000313" key="5">
    <source>
        <dbReference type="EMBL" id="PFH36617.1"/>
    </source>
</evidence>
<organism evidence="5 6">
    <name type="scientific">Besnoitia besnoiti</name>
    <name type="common">Apicomplexan protozoan</name>
    <dbReference type="NCBI Taxonomy" id="94643"/>
    <lineage>
        <taxon>Eukaryota</taxon>
        <taxon>Sar</taxon>
        <taxon>Alveolata</taxon>
        <taxon>Apicomplexa</taxon>
        <taxon>Conoidasida</taxon>
        <taxon>Coccidia</taxon>
        <taxon>Eucoccidiorida</taxon>
        <taxon>Eimeriorina</taxon>
        <taxon>Sarcocystidae</taxon>
        <taxon>Besnoitia</taxon>
    </lineage>
</organism>
<keyword evidence="6" id="KW-1185">Reference proteome</keyword>